<dbReference type="InterPro" id="IPR041561">
    <property type="entry name" value="PglD_N"/>
</dbReference>
<dbReference type="AlphaFoldDB" id="A0A6J4QWR0"/>
<accession>A0A6J4QWR0</accession>
<feature type="compositionally biased region" description="Basic and acidic residues" evidence="1">
    <location>
        <begin position="1"/>
        <end position="10"/>
    </location>
</feature>
<reference evidence="3" key="1">
    <citation type="submission" date="2020-02" db="EMBL/GenBank/DDBJ databases">
        <authorList>
            <person name="Meier V. D."/>
        </authorList>
    </citation>
    <scope>NUCLEOTIDE SEQUENCE</scope>
    <source>
        <strain evidence="3">AVDCRST_MAG78</strain>
    </source>
</reference>
<dbReference type="InterPro" id="IPR050179">
    <property type="entry name" value="Trans_hexapeptide_repeat"/>
</dbReference>
<evidence type="ECO:0000259" key="2">
    <source>
        <dbReference type="Pfam" id="PF17836"/>
    </source>
</evidence>
<dbReference type="EC" id="2.4.1.-" evidence="3"/>
<proteinExistence type="predicted"/>
<dbReference type="EMBL" id="CADCVB010000218">
    <property type="protein sequence ID" value="CAA9450114.1"/>
    <property type="molecule type" value="Genomic_DNA"/>
</dbReference>
<dbReference type="Gene3D" id="3.40.50.20">
    <property type="match status" value="1"/>
</dbReference>
<dbReference type="GO" id="GO:0016757">
    <property type="term" value="F:glycosyltransferase activity"/>
    <property type="evidence" value="ECO:0007669"/>
    <property type="project" value="UniProtKB-KW"/>
</dbReference>
<evidence type="ECO:0000313" key="3">
    <source>
        <dbReference type="EMBL" id="CAA9450114.1"/>
    </source>
</evidence>
<dbReference type="InterPro" id="IPR001451">
    <property type="entry name" value="Hexapep"/>
</dbReference>
<organism evidence="3">
    <name type="scientific">uncultured Rubrobacteraceae bacterium</name>
    <dbReference type="NCBI Taxonomy" id="349277"/>
    <lineage>
        <taxon>Bacteria</taxon>
        <taxon>Bacillati</taxon>
        <taxon>Actinomycetota</taxon>
        <taxon>Rubrobacteria</taxon>
        <taxon>Rubrobacterales</taxon>
        <taxon>Rubrobacteraceae</taxon>
        <taxon>environmental samples</taxon>
    </lineage>
</organism>
<name>A0A6J4QWR0_9ACTN</name>
<dbReference type="InterPro" id="IPR011004">
    <property type="entry name" value="Trimer_LpxA-like_sf"/>
</dbReference>
<keyword evidence="3" id="KW-0328">Glycosyltransferase</keyword>
<dbReference type="PANTHER" id="PTHR43300:SF10">
    <property type="entry name" value="2,3,4,5-TETRAHYDROPYRIDINE-2,6-DICARBOXYLATE N-ACETYLTRANSFERASE"/>
    <property type="match status" value="1"/>
</dbReference>
<protein>
    <submittedName>
        <fullName evidence="3">Lipid carrier: UDP-N-acetylgalactosaminyltransferase</fullName>
        <ecNumber evidence="3">2.4.1.-</ecNumber>
    </submittedName>
</protein>
<dbReference type="SUPFAM" id="SSF51161">
    <property type="entry name" value="Trimeric LpxA-like enzymes"/>
    <property type="match status" value="1"/>
</dbReference>
<dbReference type="Pfam" id="PF00132">
    <property type="entry name" value="Hexapep"/>
    <property type="match status" value="2"/>
</dbReference>
<dbReference type="PANTHER" id="PTHR43300">
    <property type="entry name" value="ACETYLTRANSFERASE"/>
    <property type="match status" value="1"/>
</dbReference>
<dbReference type="Gene3D" id="2.160.10.10">
    <property type="entry name" value="Hexapeptide repeat proteins"/>
    <property type="match status" value="1"/>
</dbReference>
<feature type="region of interest" description="Disordered" evidence="1">
    <location>
        <begin position="1"/>
        <end position="21"/>
    </location>
</feature>
<gene>
    <name evidence="3" type="ORF">AVDCRST_MAG78-3312</name>
</gene>
<dbReference type="Pfam" id="PF17836">
    <property type="entry name" value="PglD_N"/>
    <property type="match status" value="1"/>
</dbReference>
<keyword evidence="3" id="KW-0808">Transferase</keyword>
<sequence>MYVPRGDRGQENAITEPETTAGIPVPQVEVQEASLDEGIRLAIVGAGGYGRLALDVLIASGFESWVIGFYDDAHAVLPDKVRGFPVLGDVGMLKSMLSVEAVHVVVAITDNAVRLRLANSIRALGARFFTAVHPASYASAEAVAGDGSVLAAGAVLHPDAAVGSHCYIGPGAVVDRDAVVGAGAWISAGAVVGPGARVGARAVLGQNASVGRRAIVEENAEVAALSSVEEGGS</sequence>
<evidence type="ECO:0000256" key="1">
    <source>
        <dbReference type="SAM" id="MobiDB-lite"/>
    </source>
</evidence>
<feature type="domain" description="PglD N-terminal" evidence="2">
    <location>
        <begin position="40"/>
        <end position="120"/>
    </location>
</feature>